<name>A0A1G2BJF3_9BACT</name>
<dbReference type="InterPro" id="IPR000504">
    <property type="entry name" value="RRM_dom"/>
</dbReference>
<dbReference type="Pfam" id="PF00076">
    <property type="entry name" value="RRM_1"/>
    <property type="match status" value="1"/>
</dbReference>
<evidence type="ECO:0000256" key="2">
    <source>
        <dbReference type="SAM" id="MobiDB-lite"/>
    </source>
</evidence>
<gene>
    <name evidence="4" type="ORF">A2927_00285</name>
</gene>
<sequence length="106" mass="11903">MAKKLYVGSLSYDTTEEGLKEAFSQAGTVESAAVISDRMSGRSKGFGFVEMSTEEEAQKAIEMFNGQELDGRKIVVNEARPMEERPKRNFERRGRDFGGGSRRSNW</sequence>
<dbReference type="InterPro" id="IPR035979">
    <property type="entry name" value="RBD_domain_sf"/>
</dbReference>
<evidence type="ECO:0000313" key="4">
    <source>
        <dbReference type="EMBL" id="OGY88816.1"/>
    </source>
</evidence>
<feature type="domain" description="RRM" evidence="3">
    <location>
        <begin position="3"/>
        <end position="81"/>
    </location>
</feature>
<reference evidence="4 5" key="1">
    <citation type="journal article" date="2016" name="Nat. Commun.">
        <title>Thousands of microbial genomes shed light on interconnected biogeochemical processes in an aquifer system.</title>
        <authorList>
            <person name="Anantharaman K."/>
            <person name="Brown C.T."/>
            <person name="Hug L.A."/>
            <person name="Sharon I."/>
            <person name="Castelle C.J."/>
            <person name="Probst A.J."/>
            <person name="Thomas B.C."/>
            <person name="Singh A."/>
            <person name="Wilkins M.J."/>
            <person name="Karaoz U."/>
            <person name="Brodie E.L."/>
            <person name="Williams K.H."/>
            <person name="Hubbard S.S."/>
            <person name="Banfield J.F."/>
        </authorList>
    </citation>
    <scope>NUCLEOTIDE SEQUENCE [LARGE SCALE GENOMIC DNA]</scope>
</reference>
<evidence type="ECO:0000313" key="5">
    <source>
        <dbReference type="Proteomes" id="UP000178849"/>
    </source>
</evidence>
<feature type="compositionally biased region" description="Gly residues" evidence="2">
    <location>
        <begin position="97"/>
        <end position="106"/>
    </location>
</feature>
<dbReference type="EMBL" id="MHKL01000038">
    <property type="protein sequence ID" value="OGY88816.1"/>
    <property type="molecule type" value="Genomic_DNA"/>
</dbReference>
<dbReference type="SMART" id="SM00360">
    <property type="entry name" value="RRM"/>
    <property type="match status" value="1"/>
</dbReference>
<dbReference type="Gene3D" id="3.30.70.330">
    <property type="match status" value="1"/>
</dbReference>
<dbReference type="PROSITE" id="PS50102">
    <property type="entry name" value="RRM"/>
    <property type="match status" value="1"/>
</dbReference>
<dbReference type="STRING" id="1798550.A2927_00285"/>
<dbReference type="Proteomes" id="UP000178849">
    <property type="component" value="Unassembled WGS sequence"/>
</dbReference>
<dbReference type="SUPFAM" id="SSF54928">
    <property type="entry name" value="RNA-binding domain, RBD"/>
    <property type="match status" value="1"/>
</dbReference>
<organism evidence="4 5">
    <name type="scientific">Candidatus Komeilibacteria bacterium RIFCSPLOWO2_01_FULL_45_10</name>
    <dbReference type="NCBI Taxonomy" id="1798550"/>
    <lineage>
        <taxon>Bacteria</taxon>
        <taxon>Candidatus Komeiliibacteriota</taxon>
    </lineage>
</organism>
<dbReference type="InterPro" id="IPR012677">
    <property type="entry name" value="Nucleotide-bd_a/b_plait_sf"/>
</dbReference>
<evidence type="ECO:0000259" key="3">
    <source>
        <dbReference type="PROSITE" id="PS50102"/>
    </source>
</evidence>
<accession>A0A1G2BJF3</accession>
<dbReference type="AlphaFoldDB" id="A0A1G2BJF3"/>
<proteinExistence type="predicted"/>
<feature type="compositionally biased region" description="Basic and acidic residues" evidence="2">
    <location>
        <begin position="82"/>
        <end position="96"/>
    </location>
</feature>
<dbReference type="PANTHER" id="PTHR48027">
    <property type="entry name" value="HETEROGENEOUS NUCLEAR RIBONUCLEOPROTEIN 87F-RELATED"/>
    <property type="match status" value="1"/>
</dbReference>
<dbReference type="InterPro" id="IPR048289">
    <property type="entry name" value="RRM2_NsCP33-like"/>
</dbReference>
<dbReference type="InterPro" id="IPR052462">
    <property type="entry name" value="SLIRP/GR-RBP-like"/>
</dbReference>
<dbReference type="CDD" id="cd21608">
    <property type="entry name" value="RRM2_NsCP33_like"/>
    <property type="match status" value="1"/>
</dbReference>
<comment type="caution">
    <text evidence="4">The sequence shown here is derived from an EMBL/GenBank/DDBJ whole genome shotgun (WGS) entry which is preliminary data.</text>
</comment>
<protein>
    <recommendedName>
        <fullName evidence="3">RRM domain-containing protein</fullName>
    </recommendedName>
</protein>
<keyword evidence="1" id="KW-0694">RNA-binding</keyword>
<dbReference type="GO" id="GO:0003723">
    <property type="term" value="F:RNA binding"/>
    <property type="evidence" value="ECO:0007669"/>
    <property type="project" value="UniProtKB-KW"/>
</dbReference>
<feature type="region of interest" description="Disordered" evidence="2">
    <location>
        <begin position="82"/>
        <end position="106"/>
    </location>
</feature>
<evidence type="ECO:0000256" key="1">
    <source>
        <dbReference type="ARBA" id="ARBA00022884"/>
    </source>
</evidence>